<evidence type="ECO:0000256" key="7">
    <source>
        <dbReference type="NCBIfam" id="TIGR00126"/>
    </source>
</evidence>
<dbReference type="InterPro" id="IPR002915">
    <property type="entry name" value="DeoC/FbaB/LacD_aldolase"/>
</dbReference>
<dbReference type="GO" id="GO:0004139">
    <property type="term" value="F:deoxyribose-phosphate aldolase activity"/>
    <property type="evidence" value="ECO:0007669"/>
    <property type="project" value="UniProtKB-UniRule"/>
</dbReference>
<dbReference type="PANTHER" id="PTHR10889:SF3">
    <property type="entry name" value="DEOXYRIBOSE-PHOSPHATE ALDOLASE"/>
    <property type="match status" value="1"/>
</dbReference>
<dbReference type="PIRSF" id="PIRSF001357">
    <property type="entry name" value="DeoC"/>
    <property type="match status" value="1"/>
</dbReference>
<dbReference type="Pfam" id="PF01791">
    <property type="entry name" value="DeoC"/>
    <property type="match status" value="1"/>
</dbReference>
<dbReference type="InterPro" id="IPR011343">
    <property type="entry name" value="DeoC"/>
</dbReference>
<dbReference type="SMART" id="SM01133">
    <property type="entry name" value="DeoC"/>
    <property type="match status" value="1"/>
</dbReference>
<dbReference type="Proteomes" id="UP000823619">
    <property type="component" value="Unassembled WGS sequence"/>
</dbReference>
<proteinExistence type="inferred from homology"/>
<reference evidence="8" key="2">
    <citation type="journal article" date="2021" name="PeerJ">
        <title>Extensive microbial diversity within the chicken gut microbiome revealed by metagenomics and culture.</title>
        <authorList>
            <person name="Gilroy R."/>
            <person name="Ravi A."/>
            <person name="Getino M."/>
            <person name="Pursley I."/>
            <person name="Horton D.L."/>
            <person name="Alikhan N.F."/>
            <person name="Baker D."/>
            <person name="Gharbi K."/>
            <person name="Hall N."/>
            <person name="Watson M."/>
            <person name="Adriaenssens E.M."/>
            <person name="Foster-Nyarko E."/>
            <person name="Jarju S."/>
            <person name="Secka A."/>
            <person name="Antonio M."/>
            <person name="Oren A."/>
            <person name="Chaudhuri R.R."/>
            <person name="La Ragione R."/>
            <person name="Hildebrand F."/>
            <person name="Pallen M.J."/>
        </authorList>
    </citation>
    <scope>NUCLEOTIDE SEQUENCE</scope>
    <source>
        <strain evidence="8">D5-748</strain>
    </source>
</reference>
<reference evidence="8" key="1">
    <citation type="submission" date="2020-10" db="EMBL/GenBank/DDBJ databases">
        <authorList>
            <person name="Gilroy R."/>
        </authorList>
    </citation>
    <scope>NUCLEOTIDE SEQUENCE</scope>
    <source>
        <strain evidence="8">D5-748</strain>
    </source>
</reference>
<sequence>MDSLLKKYGYFPDNEKINRSLEMIASGLDNLVSEQVLKDCFSMMDLTSLKTEDTKTSIAKLVRKVNDLNRSYPDVPLPASVCVYPDFASVVRDERASDGLHATVVAACFPSSQSFLEVKLRECELAVENGADEVDIVLALSSFLDGDESAASEEICRIRECIDNAAARQGRKVILKVILETGLLMTLDAIAEASFLAMEAGADFIKTSTGKVSVNATPAAAYVMCECIAAYHKATGKKVGFKPAGGISTAMDAVSYHAIVSAVLGREWLNRNLFRLGVSRLANGILSALEQKTVNYF</sequence>
<name>A0A9D9EG34_9BACT</name>
<dbReference type="EC" id="4.1.2.4" evidence="3 7"/>
<dbReference type="EMBL" id="JADIMO010000108">
    <property type="protein sequence ID" value="MBO8445715.1"/>
    <property type="molecule type" value="Genomic_DNA"/>
</dbReference>
<evidence type="ECO:0000256" key="1">
    <source>
        <dbReference type="ARBA" id="ARBA00004816"/>
    </source>
</evidence>
<dbReference type="GO" id="GO:0005737">
    <property type="term" value="C:cytoplasm"/>
    <property type="evidence" value="ECO:0007669"/>
    <property type="project" value="InterPro"/>
</dbReference>
<keyword evidence="4 8" id="KW-0456">Lyase</keyword>
<dbReference type="AlphaFoldDB" id="A0A9D9EG34"/>
<comment type="caution">
    <text evidence="8">The sequence shown here is derived from an EMBL/GenBank/DDBJ whole genome shotgun (WGS) entry which is preliminary data.</text>
</comment>
<dbReference type="PANTHER" id="PTHR10889">
    <property type="entry name" value="DEOXYRIBOSE-PHOSPHATE ALDOLASE"/>
    <property type="match status" value="1"/>
</dbReference>
<dbReference type="InterPro" id="IPR013785">
    <property type="entry name" value="Aldolase_TIM"/>
</dbReference>
<gene>
    <name evidence="8" type="primary">deoC</name>
    <name evidence="8" type="ORF">IAC23_08520</name>
</gene>
<evidence type="ECO:0000256" key="4">
    <source>
        <dbReference type="ARBA" id="ARBA00023239"/>
    </source>
</evidence>
<accession>A0A9D9EG34</accession>
<dbReference type="SUPFAM" id="SSF51569">
    <property type="entry name" value="Aldolase"/>
    <property type="match status" value="1"/>
</dbReference>
<keyword evidence="5" id="KW-0704">Schiff base</keyword>
<evidence type="ECO:0000313" key="8">
    <source>
        <dbReference type="EMBL" id="MBO8445715.1"/>
    </source>
</evidence>
<dbReference type="GO" id="GO:0016052">
    <property type="term" value="P:carbohydrate catabolic process"/>
    <property type="evidence" value="ECO:0007669"/>
    <property type="project" value="TreeGrafter"/>
</dbReference>
<dbReference type="Gene3D" id="3.20.20.70">
    <property type="entry name" value="Aldolase class I"/>
    <property type="match status" value="1"/>
</dbReference>
<evidence type="ECO:0000313" key="9">
    <source>
        <dbReference type="Proteomes" id="UP000823619"/>
    </source>
</evidence>
<comment type="similarity">
    <text evidence="2">Belongs to the DeoC/FbaB aldolase family. DeoC type 2 subfamily.</text>
</comment>
<dbReference type="GO" id="GO:0009264">
    <property type="term" value="P:deoxyribonucleotide catabolic process"/>
    <property type="evidence" value="ECO:0007669"/>
    <property type="project" value="UniProtKB-UniRule"/>
</dbReference>
<comment type="catalytic activity">
    <reaction evidence="6">
        <text>2-deoxy-D-ribose 5-phosphate = D-glyceraldehyde 3-phosphate + acetaldehyde</text>
        <dbReference type="Rhea" id="RHEA:12821"/>
        <dbReference type="ChEBI" id="CHEBI:15343"/>
        <dbReference type="ChEBI" id="CHEBI:59776"/>
        <dbReference type="ChEBI" id="CHEBI:62877"/>
        <dbReference type="EC" id="4.1.2.4"/>
    </reaction>
</comment>
<dbReference type="NCBIfam" id="TIGR00126">
    <property type="entry name" value="deoC"/>
    <property type="match status" value="1"/>
</dbReference>
<evidence type="ECO:0000256" key="6">
    <source>
        <dbReference type="ARBA" id="ARBA00048791"/>
    </source>
</evidence>
<evidence type="ECO:0000256" key="2">
    <source>
        <dbReference type="ARBA" id="ARBA00009473"/>
    </source>
</evidence>
<protein>
    <recommendedName>
        <fullName evidence="3 7">Deoxyribose-phosphate aldolase</fullName>
        <ecNumber evidence="3 7">4.1.2.4</ecNumber>
    </recommendedName>
</protein>
<evidence type="ECO:0000256" key="5">
    <source>
        <dbReference type="ARBA" id="ARBA00023270"/>
    </source>
</evidence>
<organism evidence="8 9">
    <name type="scientific">Candidatus Cryptobacteroides merdavium</name>
    <dbReference type="NCBI Taxonomy" id="2840769"/>
    <lineage>
        <taxon>Bacteria</taxon>
        <taxon>Pseudomonadati</taxon>
        <taxon>Bacteroidota</taxon>
        <taxon>Bacteroidia</taxon>
        <taxon>Bacteroidales</taxon>
        <taxon>Candidatus Cryptobacteroides</taxon>
    </lineage>
</organism>
<evidence type="ECO:0000256" key="3">
    <source>
        <dbReference type="ARBA" id="ARBA00012515"/>
    </source>
</evidence>
<comment type="pathway">
    <text evidence="1">Carbohydrate degradation; 2-deoxy-D-ribose 1-phosphate degradation; D-glyceraldehyde 3-phosphate and acetaldehyde from 2-deoxy-alpha-D-ribose 1-phosphate: step 2/2.</text>
</comment>